<reference evidence="2" key="1">
    <citation type="journal article" date="2023" name="Mol. Phylogenet. Evol.">
        <title>Genome-scale phylogeny and comparative genomics of the fungal order Sordariales.</title>
        <authorList>
            <person name="Hensen N."/>
            <person name="Bonometti L."/>
            <person name="Westerberg I."/>
            <person name="Brannstrom I.O."/>
            <person name="Guillou S."/>
            <person name="Cros-Aarteil S."/>
            <person name="Calhoun S."/>
            <person name="Haridas S."/>
            <person name="Kuo A."/>
            <person name="Mondo S."/>
            <person name="Pangilinan J."/>
            <person name="Riley R."/>
            <person name="LaButti K."/>
            <person name="Andreopoulos B."/>
            <person name="Lipzen A."/>
            <person name="Chen C."/>
            <person name="Yan M."/>
            <person name="Daum C."/>
            <person name="Ng V."/>
            <person name="Clum A."/>
            <person name="Steindorff A."/>
            <person name="Ohm R.A."/>
            <person name="Martin F."/>
            <person name="Silar P."/>
            <person name="Natvig D.O."/>
            <person name="Lalanne C."/>
            <person name="Gautier V."/>
            <person name="Ament-Velasquez S.L."/>
            <person name="Kruys A."/>
            <person name="Hutchinson M.I."/>
            <person name="Powell A.J."/>
            <person name="Barry K."/>
            <person name="Miller A.N."/>
            <person name="Grigoriev I.V."/>
            <person name="Debuchy R."/>
            <person name="Gladieux P."/>
            <person name="Hiltunen Thoren M."/>
            <person name="Johannesson H."/>
        </authorList>
    </citation>
    <scope>NUCLEOTIDE SEQUENCE</scope>
    <source>
        <strain evidence="2">CBS 232.78</strain>
    </source>
</reference>
<dbReference type="EMBL" id="JAULSW010000006">
    <property type="protein sequence ID" value="KAK3377830.1"/>
    <property type="molecule type" value="Genomic_DNA"/>
</dbReference>
<dbReference type="AlphaFoldDB" id="A0AAE0KKC6"/>
<reference evidence="2" key="2">
    <citation type="submission" date="2023-06" db="EMBL/GenBank/DDBJ databases">
        <authorList>
            <consortium name="Lawrence Berkeley National Laboratory"/>
            <person name="Haridas S."/>
            <person name="Hensen N."/>
            <person name="Bonometti L."/>
            <person name="Westerberg I."/>
            <person name="Brannstrom I.O."/>
            <person name="Guillou S."/>
            <person name="Cros-Aarteil S."/>
            <person name="Calhoun S."/>
            <person name="Kuo A."/>
            <person name="Mondo S."/>
            <person name="Pangilinan J."/>
            <person name="Riley R."/>
            <person name="LaButti K."/>
            <person name="Andreopoulos B."/>
            <person name="Lipzen A."/>
            <person name="Chen C."/>
            <person name="Yanf M."/>
            <person name="Daum C."/>
            <person name="Ng V."/>
            <person name="Clum A."/>
            <person name="Steindorff A."/>
            <person name="Ohm R."/>
            <person name="Martin F."/>
            <person name="Silar P."/>
            <person name="Natvig D."/>
            <person name="Lalanne C."/>
            <person name="Gautier V."/>
            <person name="Ament-velasquez S.L."/>
            <person name="Kruys A."/>
            <person name="Hutchinson M.I."/>
            <person name="Powell A.J."/>
            <person name="Barry K."/>
            <person name="Miller A.N."/>
            <person name="Grigoriev I.V."/>
            <person name="Debuchy R."/>
            <person name="Gladieux P."/>
            <person name="Thoren M.H."/>
            <person name="Johannesson H."/>
        </authorList>
    </citation>
    <scope>NUCLEOTIDE SEQUENCE</scope>
    <source>
        <strain evidence="2">CBS 232.78</strain>
    </source>
</reference>
<evidence type="ECO:0000313" key="3">
    <source>
        <dbReference type="Proteomes" id="UP001285441"/>
    </source>
</evidence>
<sequence>MFLFRRRGMSEAGLLFVFFLILLSGPVGNVKYAPWVLFLRERKGRNWGGGKSFLSLSLLLFVLVGLIY</sequence>
<accession>A0AAE0KKC6</accession>
<comment type="caution">
    <text evidence="2">The sequence shown here is derived from an EMBL/GenBank/DDBJ whole genome shotgun (WGS) entry which is preliminary data.</text>
</comment>
<dbReference type="Proteomes" id="UP001285441">
    <property type="component" value="Unassembled WGS sequence"/>
</dbReference>
<organism evidence="2 3">
    <name type="scientific">Podospora didyma</name>
    <dbReference type="NCBI Taxonomy" id="330526"/>
    <lineage>
        <taxon>Eukaryota</taxon>
        <taxon>Fungi</taxon>
        <taxon>Dikarya</taxon>
        <taxon>Ascomycota</taxon>
        <taxon>Pezizomycotina</taxon>
        <taxon>Sordariomycetes</taxon>
        <taxon>Sordariomycetidae</taxon>
        <taxon>Sordariales</taxon>
        <taxon>Podosporaceae</taxon>
        <taxon>Podospora</taxon>
    </lineage>
</organism>
<keyword evidence="1" id="KW-0472">Membrane</keyword>
<evidence type="ECO:0000256" key="1">
    <source>
        <dbReference type="SAM" id="Phobius"/>
    </source>
</evidence>
<feature type="transmembrane region" description="Helical" evidence="1">
    <location>
        <begin position="48"/>
        <end position="67"/>
    </location>
</feature>
<name>A0AAE0KKC6_9PEZI</name>
<keyword evidence="3" id="KW-1185">Reference proteome</keyword>
<protein>
    <submittedName>
        <fullName evidence="2">Uncharacterized protein</fullName>
    </submittedName>
</protein>
<keyword evidence="1" id="KW-0812">Transmembrane</keyword>
<proteinExistence type="predicted"/>
<evidence type="ECO:0000313" key="2">
    <source>
        <dbReference type="EMBL" id="KAK3377830.1"/>
    </source>
</evidence>
<gene>
    <name evidence="2" type="ORF">B0H63DRAFT_226912</name>
</gene>
<keyword evidence="1" id="KW-1133">Transmembrane helix</keyword>